<dbReference type="Pfam" id="PF00535">
    <property type="entry name" value="Glycos_transf_2"/>
    <property type="match status" value="1"/>
</dbReference>
<dbReference type="InterPro" id="IPR001173">
    <property type="entry name" value="Glyco_trans_2-like"/>
</dbReference>
<sequence length="331" mass="38012">MHFSFVIPVFNRPAEVDELLESLTFQTYTNFDTVIVEDGSTLKCDKVINKYKSKLDIQYYFKSNSGPGPSRNYGVDKSNSEYFIFCDSDCIIPPMYLNEVQKQLKINYTDAFGGPDNAHSSFTPLQKAINYAMTAFITTGGIRGGKKSIGNFQPRSFNMGISKTAFSNTGGFGNINPGEDPDLTIRLWKLGYETQLIPKAFVYHKRRISWIQFYKQVNKFGKCRPILNYWHPETSKITYWFPTCFIFGLALGLLLSINYNNSFLICLYIFYFILLLFDSTIRNKNIIIGFMSLFATCVQYLGYGIGFLKAVIFIKVLKYKPEDAFPYLFLK</sequence>
<dbReference type="EMBL" id="UINC01027363">
    <property type="protein sequence ID" value="SVB06477.1"/>
    <property type="molecule type" value="Genomic_DNA"/>
</dbReference>
<dbReference type="InterPro" id="IPR029044">
    <property type="entry name" value="Nucleotide-diphossugar_trans"/>
</dbReference>
<dbReference type="PANTHER" id="PTHR22916:SF64">
    <property type="entry name" value="TRANSFERASE, PUTATIVE-RELATED"/>
    <property type="match status" value="1"/>
</dbReference>
<feature type="domain" description="Glycosyltransferase 2-like" evidence="2">
    <location>
        <begin position="4"/>
        <end position="134"/>
    </location>
</feature>
<keyword evidence="1" id="KW-1133">Transmembrane helix</keyword>
<feature type="transmembrane region" description="Helical" evidence="1">
    <location>
        <begin position="262"/>
        <end position="281"/>
    </location>
</feature>
<proteinExistence type="predicted"/>
<accession>A0A382AZU2</accession>
<feature type="transmembrane region" description="Helical" evidence="1">
    <location>
        <begin position="237"/>
        <end position="255"/>
    </location>
</feature>
<dbReference type="Pfam" id="PF13632">
    <property type="entry name" value="Glyco_trans_2_3"/>
    <property type="match status" value="1"/>
</dbReference>
<protein>
    <recommendedName>
        <fullName evidence="2 3">Glycosyltransferase 2-like domain-containing protein</fullName>
    </recommendedName>
</protein>
<reference evidence="4" key="1">
    <citation type="submission" date="2018-05" db="EMBL/GenBank/DDBJ databases">
        <authorList>
            <person name="Lanie J.A."/>
            <person name="Ng W.-L."/>
            <person name="Kazmierczak K.M."/>
            <person name="Andrzejewski T.M."/>
            <person name="Davidsen T.M."/>
            <person name="Wayne K.J."/>
            <person name="Tettelin H."/>
            <person name="Glass J.I."/>
            <person name="Rusch D."/>
            <person name="Podicherti R."/>
            <person name="Tsui H.-C.T."/>
            <person name="Winkler M.E."/>
        </authorList>
    </citation>
    <scope>NUCLEOTIDE SEQUENCE</scope>
</reference>
<feature type="domain" description="Glycosyltransferase 2-like" evidence="3">
    <location>
        <begin position="158"/>
        <end position="275"/>
    </location>
</feature>
<keyword evidence="1" id="KW-0472">Membrane</keyword>
<name>A0A382AZU2_9ZZZZ</name>
<keyword evidence="1" id="KW-0812">Transmembrane</keyword>
<evidence type="ECO:0000313" key="4">
    <source>
        <dbReference type="EMBL" id="SVB06477.1"/>
    </source>
</evidence>
<organism evidence="4">
    <name type="scientific">marine metagenome</name>
    <dbReference type="NCBI Taxonomy" id="408172"/>
    <lineage>
        <taxon>unclassified sequences</taxon>
        <taxon>metagenomes</taxon>
        <taxon>ecological metagenomes</taxon>
    </lineage>
</organism>
<dbReference type="AlphaFoldDB" id="A0A382AZU2"/>
<gene>
    <name evidence="4" type="ORF">METZ01_LOCUS159331</name>
</gene>
<evidence type="ECO:0000259" key="3">
    <source>
        <dbReference type="Pfam" id="PF13632"/>
    </source>
</evidence>
<evidence type="ECO:0000256" key="1">
    <source>
        <dbReference type="SAM" id="Phobius"/>
    </source>
</evidence>
<dbReference type="Gene3D" id="3.90.550.10">
    <property type="entry name" value="Spore Coat Polysaccharide Biosynthesis Protein SpsA, Chain A"/>
    <property type="match status" value="1"/>
</dbReference>
<evidence type="ECO:0000259" key="2">
    <source>
        <dbReference type="Pfam" id="PF00535"/>
    </source>
</evidence>
<dbReference type="PANTHER" id="PTHR22916">
    <property type="entry name" value="GLYCOSYLTRANSFERASE"/>
    <property type="match status" value="1"/>
</dbReference>
<dbReference type="SUPFAM" id="SSF53448">
    <property type="entry name" value="Nucleotide-diphospho-sugar transferases"/>
    <property type="match status" value="1"/>
</dbReference>
<feature type="transmembrane region" description="Helical" evidence="1">
    <location>
        <begin position="287"/>
        <end position="312"/>
    </location>
</feature>